<keyword evidence="7 9" id="KW-0408">Iron</keyword>
<dbReference type="PANTHER" id="PTHR43687">
    <property type="entry name" value="ADENYLYLSULFATE REDUCTASE, BETA SUBUNIT"/>
    <property type="match status" value="1"/>
</dbReference>
<dbReference type="InterPro" id="IPR050572">
    <property type="entry name" value="Fe-S_Ferredoxin"/>
</dbReference>
<gene>
    <name evidence="11" type="ORF">AKJ43_00985</name>
</gene>
<dbReference type="Gene3D" id="3.30.70.20">
    <property type="match status" value="1"/>
</dbReference>
<dbReference type="InterPro" id="IPR001080">
    <property type="entry name" value="3Fe4S_ferredoxin"/>
</dbReference>
<keyword evidence="6 9" id="KW-0249">Electron transport</keyword>
<dbReference type="GO" id="GO:0016491">
    <property type="term" value="F:oxidoreductase activity"/>
    <property type="evidence" value="ECO:0007669"/>
    <property type="project" value="UniProtKB-ARBA"/>
</dbReference>
<keyword evidence="3" id="KW-0004">4Fe-4S</keyword>
<dbReference type="InterPro" id="IPR017900">
    <property type="entry name" value="4Fe4S_Fe_S_CS"/>
</dbReference>
<name>A0A133V8D8_9EURY</name>
<sequence>MLLVSLRFLEDLKMKVDRDKCISCGACSSVCPSDAIEVPSRGVRVLGVCTNCRLCIKACPMGAMEIE</sequence>
<evidence type="ECO:0000256" key="2">
    <source>
        <dbReference type="ARBA" id="ARBA00022448"/>
    </source>
</evidence>
<feature type="domain" description="4Fe-4S ferredoxin-type" evidence="10">
    <location>
        <begin position="49"/>
        <end position="67"/>
    </location>
</feature>
<keyword evidence="4 9" id="KW-0479">Metal-binding</keyword>
<evidence type="ECO:0000256" key="9">
    <source>
        <dbReference type="RuleBase" id="RU368020"/>
    </source>
</evidence>
<evidence type="ECO:0000256" key="3">
    <source>
        <dbReference type="ARBA" id="ARBA00022485"/>
    </source>
</evidence>
<evidence type="ECO:0000313" key="11">
    <source>
        <dbReference type="EMBL" id="KXB02695.1"/>
    </source>
</evidence>
<organism evidence="11 12">
    <name type="scientific">candidate division MSBL1 archaeon SCGC-AAA261D19</name>
    <dbReference type="NCBI Taxonomy" id="1698273"/>
    <lineage>
        <taxon>Archaea</taxon>
        <taxon>Methanobacteriati</taxon>
        <taxon>Methanobacteriota</taxon>
        <taxon>candidate division MSBL1</taxon>
    </lineage>
</organism>
<accession>A0A133V8D8</accession>
<keyword evidence="2 9" id="KW-0813">Transport</keyword>
<evidence type="ECO:0000256" key="4">
    <source>
        <dbReference type="ARBA" id="ARBA00022723"/>
    </source>
</evidence>
<dbReference type="GO" id="GO:0009055">
    <property type="term" value="F:electron transfer activity"/>
    <property type="evidence" value="ECO:0007669"/>
    <property type="project" value="UniProtKB-UniRule"/>
</dbReference>
<dbReference type="PRINTS" id="PR00352">
    <property type="entry name" value="3FE4SFRDOXIN"/>
</dbReference>
<dbReference type="PROSITE" id="PS00198">
    <property type="entry name" value="4FE4S_FER_1"/>
    <property type="match status" value="2"/>
</dbReference>
<evidence type="ECO:0000256" key="5">
    <source>
        <dbReference type="ARBA" id="ARBA00022737"/>
    </source>
</evidence>
<reference evidence="11 12" key="1">
    <citation type="journal article" date="2016" name="Sci. Rep.">
        <title>Metabolic traits of an uncultured archaeal lineage -MSBL1- from brine pools of the Red Sea.</title>
        <authorList>
            <person name="Mwirichia R."/>
            <person name="Alam I."/>
            <person name="Rashid M."/>
            <person name="Vinu M."/>
            <person name="Ba-Alawi W."/>
            <person name="Anthony Kamau A."/>
            <person name="Kamanda Ngugi D."/>
            <person name="Goker M."/>
            <person name="Klenk H.P."/>
            <person name="Bajic V."/>
            <person name="Stingl U."/>
        </authorList>
    </citation>
    <scope>NUCLEOTIDE SEQUENCE [LARGE SCALE GENOMIC DNA]</scope>
    <source>
        <strain evidence="11">SCGC-AAA261D19</strain>
    </source>
</reference>
<keyword evidence="5" id="KW-0677">Repeat</keyword>
<evidence type="ECO:0000259" key="10">
    <source>
        <dbReference type="PROSITE" id="PS51379"/>
    </source>
</evidence>
<comment type="caution">
    <text evidence="11">The sequence shown here is derived from an EMBL/GenBank/DDBJ whole genome shotgun (WGS) entry which is preliminary data.</text>
</comment>
<protein>
    <recommendedName>
        <fullName evidence="9">Ferredoxin</fullName>
    </recommendedName>
</protein>
<evidence type="ECO:0000256" key="6">
    <source>
        <dbReference type="ARBA" id="ARBA00022982"/>
    </source>
</evidence>
<comment type="cofactor">
    <cofactor evidence="1">
        <name>[4Fe-4S] cluster</name>
        <dbReference type="ChEBI" id="CHEBI:49883"/>
    </cofactor>
</comment>
<dbReference type="Pfam" id="PF00037">
    <property type="entry name" value="Fer4"/>
    <property type="match status" value="2"/>
</dbReference>
<dbReference type="SUPFAM" id="SSF54862">
    <property type="entry name" value="4Fe-4S ferredoxins"/>
    <property type="match status" value="1"/>
</dbReference>
<evidence type="ECO:0000256" key="1">
    <source>
        <dbReference type="ARBA" id="ARBA00001966"/>
    </source>
</evidence>
<dbReference type="PANTHER" id="PTHR43687:SF6">
    <property type="entry name" value="L-ASPARTATE SEMIALDEHYDE SULFURTRANSFERASE IRON-SULFUR SUBUNIT"/>
    <property type="match status" value="1"/>
</dbReference>
<evidence type="ECO:0000256" key="7">
    <source>
        <dbReference type="ARBA" id="ARBA00023004"/>
    </source>
</evidence>
<dbReference type="Proteomes" id="UP000070400">
    <property type="component" value="Unassembled WGS sequence"/>
</dbReference>
<keyword evidence="12" id="KW-1185">Reference proteome</keyword>
<dbReference type="PROSITE" id="PS51379">
    <property type="entry name" value="4FE4S_FER_2"/>
    <property type="match status" value="2"/>
</dbReference>
<dbReference type="EMBL" id="LHXX01000007">
    <property type="protein sequence ID" value="KXB02695.1"/>
    <property type="molecule type" value="Genomic_DNA"/>
</dbReference>
<comment type="function">
    <text evidence="9">Ferredoxins are iron-sulfur proteins that transfer electrons in a wide variety of metabolic reactions.</text>
</comment>
<evidence type="ECO:0000256" key="8">
    <source>
        <dbReference type="ARBA" id="ARBA00023014"/>
    </source>
</evidence>
<dbReference type="GO" id="GO:0051539">
    <property type="term" value="F:4 iron, 4 sulfur cluster binding"/>
    <property type="evidence" value="ECO:0007669"/>
    <property type="project" value="UniProtKB-KW"/>
</dbReference>
<dbReference type="InterPro" id="IPR017896">
    <property type="entry name" value="4Fe4S_Fe-S-bd"/>
</dbReference>
<evidence type="ECO:0000313" key="12">
    <source>
        <dbReference type="Proteomes" id="UP000070400"/>
    </source>
</evidence>
<feature type="domain" description="4Fe-4S ferredoxin-type" evidence="10">
    <location>
        <begin position="12"/>
        <end position="41"/>
    </location>
</feature>
<keyword evidence="8 9" id="KW-0411">Iron-sulfur</keyword>
<proteinExistence type="predicted"/>
<dbReference type="GO" id="GO:0005506">
    <property type="term" value="F:iron ion binding"/>
    <property type="evidence" value="ECO:0007669"/>
    <property type="project" value="UniProtKB-UniRule"/>
</dbReference>
<dbReference type="AlphaFoldDB" id="A0A133V8D8"/>